<proteinExistence type="predicted"/>
<dbReference type="EMBL" id="CAJJDN010000061">
    <property type="protein sequence ID" value="CAD8093724.1"/>
    <property type="molecule type" value="Genomic_DNA"/>
</dbReference>
<evidence type="ECO:0000313" key="3">
    <source>
        <dbReference type="Proteomes" id="UP000692954"/>
    </source>
</evidence>
<feature type="signal peptide" evidence="1">
    <location>
        <begin position="1"/>
        <end position="17"/>
    </location>
</feature>
<sequence>MNKTLLISVCLLSITTAVTVDRSVRCDCSELDQNGCGKALSWCIWNTNDKECEEWDLECEDFSTSASCDVVSGCKWQDSLCKEWDPECKDLTTSADCKKASDCYWNKNNACASFSKCDDYAEDNCPYSKECTVSSGSCVAVTYVTCSSQQSGTCSGYQSNTQYCALDNSNSCKAVSYSGSCSDYNDFTNICNQTDGCFHEGQTCRQRKCADQNTSNECRRISLGDKKYQLCFWKDNNACVDATDTSGLTEETCYSSTYYNYKWESGKCVECEDLVDVDSDSNGLIIGAFVLLSLFA</sequence>
<dbReference type="Proteomes" id="UP000692954">
    <property type="component" value="Unassembled WGS sequence"/>
</dbReference>
<gene>
    <name evidence="2" type="ORF">PSON_ATCC_30995.1.T0610132</name>
</gene>
<protein>
    <submittedName>
        <fullName evidence="2">Uncharacterized protein</fullName>
    </submittedName>
</protein>
<reference evidence="2" key="1">
    <citation type="submission" date="2021-01" db="EMBL/GenBank/DDBJ databases">
        <authorList>
            <consortium name="Genoscope - CEA"/>
            <person name="William W."/>
        </authorList>
    </citation>
    <scope>NUCLEOTIDE SEQUENCE</scope>
</reference>
<keyword evidence="3" id="KW-1185">Reference proteome</keyword>
<dbReference type="AlphaFoldDB" id="A0A8S1P0M7"/>
<dbReference type="OrthoDB" id="299033at2759"/>
<name>A0A8S1P0M7_9CILI</name>
<keyword evidence="1" id="KW-0732">Signal</keyword>
<feature type="chain" id="PRO_5035809337" evidence="1">
    <location>
        <begin position="18"/>
        <end position="296"/>
    </location>
</feature>
<evidence type="ECO:0000256" key="1">
    <source>
        <dbReference type="SAM" id="SignalP"/>
    </source>
</evidence>
<comment type="caution">
    <text evidence="2">The sequence shown here is derived from an EMBL/GenBank/DDBJ whole genome shotgun (WGS) entry which is preliminary data.</text>
</comment>
<evidence type="ECO:0000313" key="2">
    <source>
        <dbReference type="EMBL" id="CAD8093724.1"/>
    </source>
</evidence>
<organism evidence="2 3">
    <name type="scientific">Paramecium sonneborni</name>
    <dbReference type="NCBI Taxonomy" id="65129"/>
    <lineage>
        <taxon>Eukaryota</taxon>
        <taxon>Sar</taxon>
        <taxon>Alveolata</taxon>
        <taxon>Ciliophora</taxon>
        <taxon>Intramacronucleata</taxon>
        <taxon>Oligohymenophorea</taxon>
        <taxon>Peniculida</taxon>
        <taxon>Parameciidae</taxon>
        <taxon>Paramecium</taxon>
    </lineage>
</organism>
<accession>A0A8S1P0M7</accession>